<dbReference type="Proteomes" id="UP000298061">
    <property type="component" value="Unassembled WGS sequence"/>
</dbReference>
<reference evidence="2 3" key="1">
    <citation type="submission" date="2019-02" db="EMBL/GenBank/DDBJ databases">
        <title>Genome sequencing of the rare red list fungi Hericium alpestre (H. flagellum).</title>
        <authorList>
            <person name="Buettner E."/>
            <person name="Kellner H."/>
        </authorList>
    </citation>
    <scope>NUCLEOTIDE SEQUENCE [LARGE SCALE GENOMIC DNA]</scope>
    <source>
        <strain evidence="2 3">DSM 108284</strain>
    </source>
</reference>
<protein>
    <recommendedName>
        <fullName evidence="1">Tf2-1-like SH3-like domain-containing protein</fullName>
    </recommendedName>
</protein>
<dbReference type="STRING" id="135208.A0A4Z0A0H4"/>
<gene>
    <name evidence="2" type="ORF">EWM64_g4725</name>
</gene>
<name>A0A4Z0A0H4_9AGAM</name>
<dbReference type="EMBL" id="SFCI01000527">
    <property type="protein sequence ID" value="TFY79289.1"/>
    <property type="molecule type" value="Genomic_DNA"/>
</dbReference>
<dbReference type="Pfam" id="PF24626">
    <property type="entry name" value="SH3_Tf2-1"/>
    <property type="match status" value="1"/>
</dbReference>
<comment type="caution">
    <text evidence="2">The sequence shown here is derived from an EMBL/GenBank/DDBJ whole genome shotgun (WGS) entry which is preliminary data.</text>
</comment>
<organism evidence="2 3">
    <name type="scientific">Hericium alpestre</name>
    <dbReference type="NCBI Taxonomy" id="135208"/>
    <lineage>
        <taxon>Eukaryota</taxon>
        <taxon>Fungi</taxon>
        <taxon>Dikarya</taxon>
        <taxon>Basidiomycota</taxon>
        <taxon>Agaricomycotina</taxon>
        <taxon>Agaricomycetes</taxon>
        <taxon>Russulales</taxon>
        <taxon>Hericiaceae</taxon>
        <taxon>Hericium</taxon>
    </lineage>
</organism>
<dbReference type="AlphaFoldDB" id="A0A4Z0A0H4"/>
<dbReference type="InterPro" id="IPR036397">
    <property type="entry name" value="RNaseH_sf"/>
</dbReference>
<dbReference type="Gene3D" id="3.30.420.10">
    <property type="entry name" value="Ribonuclease H-like superfamily/Ribonuclease H"/>
    <property type="match status" value="1"/>
</dbReference>
<keyword evidence="3" id="KW-1185">Reference proteome</keyword>
<sequence length="191" mass="22319">MDNWADLLPFAEFLHNIKIHSATRKTPFELLHGFQPYFQPKIHLNSAVPTVEQRLMTMQKAQDEAKASQTIAAEDMHRQEDKYRKDGPIFKQGDKVWLDGKNLRLQYPKAKFGLKRQGPFKIIQVISPVNYKLKLPPTWKIHPVFHAGLLMPYHETPEHNLNYMPPPLEVIDEEQEWKVEGVVKSHVYSKN</sequence>
<dbReference type="PANTHER" id="PTHR45835">
    <property type="entry name" value="YALI0A06105P"/>
    <property type="match status" value="1"/>
</dbReference>
<dbReference type="InterPro" id="IPR056924">
    <property type="entry name" value="SH3_Tf2-1"/>
</dbReference>
<proteinExistence type="predicted"/>
<evidence type="ECO:0000313" key="2">
    <source>
        <dbReference type="EMBL" id="TFY79289.1"/>
    </source>
</evidence>
<feature type="domain" description="Tf2-1-like SH3-like" evidence="1">
    <location>
        <begin position="93"/>
        <end position="154"/>
    </location>
</feature>
<dbReference type="PANTHER" id="PTHR45835:SF99">
    <property type="entry name" value="CHROMO DOMAIN-CONTAINING PROTEIN-RELATED"/>
    <property type="match status" value="1"/>
</dbReference>
<evidence type="ECO:0000259" key="1">
    <source>
        <dbReference type="Pfam" id="PF24626"/>
    </source>
</evidence>
<dbReference type="GO" id="GO:0003676">
    <property type="term" value="F:nucleic acid binding"/>
    <property type="evidence" value="ECO:0007669"/>
    <property type="project" value="InterPro"/>
</dbReference>
<evidence type="ECO:0000313" key="3">
    <source>
        <dbReference type="Proteomes" id="UP000298061"/>
    </source>
</evidence>
<accession>A0A4Z0A0H4</accession>
<dbReference type="OrthoDB" id="3268967at2759"/>